<dbReference type="InterPro" id="IPR007325">
    <property type="entry name" value="KFase/CYL"/>
</dbReference>
<dbReference type="GO" id="GO:0004061">
    <property type="term" value="F:arylformamidase activity"/>
    <property type="evidence" value="ECO:0007669"/>
    <property type="project" value="InterPro"/>
</dbReference>
<dbReference type="PANTHER" id="PTHR31118">
    <property type="entry name" value="CYCLASE-LIKE PROTEIN 2"/>
    <property type="match status" value="1"/>
</dbReference>
<reference evidence="1 2" key="1">
    <citation type="submission" date="2018-11" db="EMBL/GenBank/DDBJ databases">
        <title>Microbial catabolism of amino acid.</title>
        <authorList>
            <person name="Hibi M."/>
            <person name="Ogawa J."/>
        </authorList>
    </citation>
    <scope>NUCLEOTIDE SEQUENCE [LARGE SCALE GENOMIC DNA]</scope>
    <source>
        <strain evidence="1 2">C31-06</strain>
    </source>
</reference>
<dbReference type="GO" id="GO:0019441">
    <property type="term" value="P:L-tryptophan catabolic process to kynurenine"/>
    <property type="evidence" value="ECO:0007669"/>
    <property type="project" value="InterPro"/>
</dbReference>
<dbReference type="PANTHER" id="PTHR31118:SF12">
    <property type="entry name" value="CYCLASE-LIKE PROTEIN 2"/>
    <property type="match status" value="1"/>
</dbReference>
<keyword evidence="2" id="KW-1185">Reference proteome</keyword>
<keyword evidence="1" id="KW-0378">Hydrolase</keyword>
<dbReference type="InterPro" id="IPR037175">
    <property type="entry name" value="KFase_sf"/>
</dbReference>
<proteinExistence type="predicted"/>
<dbReference type="SUPFAM" id="SSF102198">
    <property type="entry name" value="Putative cyclase"/>
    <property type="match status" value="1"/>
</dbReference>
<dbReference type="Pfam" id="PF04199">
    <property type="entry name" value="Cyclase"/>
    <property type="match status" value="1"/>
</dbReference>
<evidence type="ECO:0000313" key="1">
    <source>
        <dbReference type="EMBL" id="GCE38175.1"/>
    </source>
</evidence>
<dbReference type="RefSeq" id="WP_124390798.1">
    <property type="nucleotide sequence ID" value="NZ_BHYM01000017.1"/>
</dbReference>
<protein>
    <submittedName>
        <fullName evidence="1">Metal-dependent hydrolase</fullName>
    </submittedName>
</protein>
<name>A0A402C3G1_RHOWR</name>
<sequence>MTNPTASAEVALTEIGSLVRGLRIHDVTPTLGPDTPVFFLNPAPQVRPFSRHATEGAAANTWEFHEHSGAHVDAPFHFDPEGQTIDELPVDVLFFRPYKKYDLSEFDLAPGEPATLEQIIRIGERDHLTLDEGDIALVDFGYDKYLPGTPDERDPSWWGRNQPGLSEEACEYFAAARVVAVGSDTAACDLALADGQMSAGTGHGQHFLPNGILIIEGLRGLNAAPATGLFAALPLKLAGGTASPLRVVLLGQ</sequence>
<dbReference type="EMBL" id="BHYM01000017">
    <property type="protein sequence ID" value="GCE38175.1"/>
    <property type="molecule type" value="Genomic_DNA"/>
</dbReference>
<gene>
    <name evidence="1" type="ORF">Rhow_001214</name>
</gene>
<dbReference type="Gene3D" id="3.50.30.50">
    <property type="entry name" value="Putative cyclase"/>
    <property type="match status" value="1"/>
</dbReference>
<dbReference type="Proteomes" id="UP000287519">
    <property type="component" value="Unassembled WGS sequence"/>
</dbReference>
<organism evidence="1 2">
    <name type="scientific">Rhodococcus wratislaviensis</name>
    <name type="common">Tsukamurella wratislaviensis</name>
    <dbReference type="NCBI Taxonomy" id="44752"/>
    <lineage>
        <taxon>Bacteria</taxon>
        <taxon>Bacillati</taxon>
        <taxon>Actinomycetota</taxon>
        <taxon>Actinomycetes</taxon>
        <taxon>Mycobacteriales</taxon>
        <taxon>Nocardiaceae</taxon>
        <taxon>Rhodococcus</taxon>
    </lineage>
</organism>
<comment type="caution">
    <text evidence="1">The sequence shown here is derived from an EMBL/GenBank/DDBJ whole genome shotgun (WGS) entry which is preliminary data.</text>
</comment>
<dbReference type="OrthoDB" id="7067800at2"/>
<dbReference type="AlphaFoldDB" id="A0A402C3G1"/>
<accession>A0A402C3G1</accession>
<evidence type="ECO:0000313" key="2">
    <source>
        <dbReference type="Proteomes" id="UP000287519"/>
    </source>
</evidence>